<dbReference type="OMA" id="QYFAHTE"/>
<reference evidence="2" key="2">
    <citation type="submission" date="2025-09" db="UniProtKB">
        <authorList>
            <consortium name="Ensembl"/>
        </authorList>
    </citation>
    <scope>IDENTIFICATION</scope>
</reference>
<dbReference type="PANTHER" id="PTHR16238:SF7">
    <property type="entry name" value="GEM-ASSOCIATED PROTEIN 8"/>
    <property type="match status" value="1"/>
</dbReference>
<dbReference type="CTD" id="54960"/>
<name>A0A673UWC5_SURSU</name>
<dbReference type="RefSeq" id="XP_029786236.1">
    <property type="nucleotide sequence ID" value="XM_029930376.1"/>
</dbReference>
<dbReference type="GeneID" id="115283894"/>
<feature type="region of interest" description="Disordered" evidence="1">
    <location>
        <begin position="79"/>
        <end position="130"/>
    </location>
</feature>
<proteinExistence type="predicted"/>
<sequence length="241" mass="27786">MQCPFGLPPSQMAAQAAARPGPQPWAAHPAYARYWRHYHQAMAWMRSHHSAYRKATECYLGGPWFLPPAALPWSCPANAARPSPPARGRPVGSPAPRRRPTQARRPRRRPRPVREEADSESDSESAWGVECDVSNMEITEELRQYFAETERHREERRRQQQLDAQRLNDYVNADHGLNRGAWRSVMPPSERPGERRKAEMKRLYGANAAKIQAMETAVQLSFDKHCDRKQPKYWPVIPLKF</sequence>
<dbReference type="AlphaFoldDB" id="A0A673UWC5"/>
<dbReference type="PANTHER" id="PTHR16238">
    <property type="entry name" value="GEM-ASSOCIATED PROTEIN 8"/>
    <property type="match status" value="1"/>
</dbReference>
<evidence type="ECO:0000256" key="1">
    <source>
        <dbReference type="SAM" id="MobiDB-lite"/>
    </source>
</evidence>
<organism evidence="2 3">
    <name type="scientific">Suricata suricatta</name>
    <name type="common">Meerkat</name>
    <dbReference type="NCBI Taxonomy" id="37032"/>
    <lineage>
        <taxon>Eukaryota</taxon>
        <taxon>Metazoa</taxon>
        <taxon>Chordata</taxon>
        <taxon>Craniata</taxon>
        <taxon>Vertebrata</taxon>
        <taxon>Euteleostomi</taxon>
        <taxon>Mammalia</taxon>
        <taxon>Eutheria</taxon>
        <taxon>Laurasiatheria</taxon>
        <taxon>Carnivora</taxon>
        <taxon>Feliformia</taxon>
        <taxon>Herpestidae</taxon>
        <taxon>Suricata</taxon>
    </lineage>
</organism>
<dbReference type="InterPro" id="IPR034754">
    <property type="entry name" value="GEMIN8"/>
</dbReference>
<dbReference type="Ensembl" id="ENSSSUT00005029325.1">
    <property type="protein sequence ID" value="ENSSSUP00005025637.1"/>
    <property type="gene ID" value="ENSSSUG00005016669.1"/>
</dbReference>
<dbReference type="GO" id="GO:0000387">
    <property type="term" value="P:spliceosomal snRNP assembly"/>
    <property type="evidence" value="ECO:0007669"/>
    <property type="project" value="InterPro"/>
</dbReference>
<gene>
    <name evidence="2" type="primary">GEMIN8</name>
</gene>
<dbReference type="Proteomes" id="UP000472268">
    <property type="component" value="Unplaced"/>
</dbReference>
<evidence type="ECO:0000313" key="2">
    <source>
        <dbReference type="Ensembl" id="ENSSSUP00005025637.1"/>
    </source>
</evidence>
<dbReference type="GO" id="GO:0032797">
    <property type="term" value="C:SMN complex"/>
    <property type="evidence" value="ECO:0007669"/>
    <property type="project" value="InterPro"/>
</dbReference>
<dbReference type="Pfam" id="PF15348">
    <property type="entry name" value="GEMIN8"/>
    <property type="match status" value="1"/>
</dbReference>
<dbReference type="RefSeq" id="XP_029786234.1">
    <property type="nucleotide sequence ID" value="XM_029930374.1"/>
</dbReference>
<accession>A0A673UWC5</accession>
<protein>
    <submittedName>
        <fullName evidence="2">Gem nuclear organelle associated protein 8</fullName>
    </submittedName>
</protein>
<feature type="compositionally biased region" description="Basic residues" evidence="1">
    <location>
        <begin position="96"/>
        <end position="111"/>
    </location>
</feature>
<keyword evidence="3" id="KW-1185">Reference proteome</keyword>
<dbReference type="RefSeq" id="XP_029786235.1">
    <property type="nucleotide sequence ID" value="XM_029930375.1"/>
</dbReference>
<reference evidence="2" key="1">
    <citation type="submission" date="2025-08" db="UniProtKB">
        <authorList>
            <consortium name="Ensembl"/>
        </authorList>
    </citation>
    <scope>IDENTIFICATION</scope>
</reference>
<evidence type="ECO:0000313" key="3">
    <source>
        <dbReference type="Proteomes" id="UP000472268"/>
    </source>
</evidence>